<dbReference type="EMBL" id="UGSJ01000001">
    <property type="protein sequence ID" value="SUA90172.1"/>
    <property type="molecule type" value="Genomic_DNA"/>
</dbReference>
<dbReference type="EMBL" id="CP010310">
    <property type="protein sequence ID" value="AJC21159.1"/>
    <property type="molecule type" value="Genomic_DNA"/>
</dbReference>
<evidence type="ECO:0000313" key="5">
    <source>
        <dbReference type="Proteomes" id="UP000254589"/>
    </source>
</evidence>
<gene>
    <name evidence="3" type="ORF">NCTC13159_01652</name>
    <name evidence="2" type="ORF">RO07_12970</name>
</gene>
<reference evidence="3 5" key="3">
    <citation type="submission" date="2018-06" db="EMBL/GenBank/DDBJ databases">
        <authorList>
            <consortium name="Pathogen Informatics"/>
            <person name="Doyle S."/>
        </authorList>
    </citation>
    <scope>NUCLEOTIDE SEQUENCE [LARGE SCALE GENOMIC DNA]</scope>
    <source>
        <strain evidence="3 5">NCTC13159</strain>
    </source>
</reference>
<feature type="compositionally biased region" description="Acidic residues" evidence="1">
    <location>
        <begin position="375"/>
        <end position="386"/>
    </location>
</feature>
<proteinExistence type="predicted"/>
<name>A0AAJ5D020_PANPU</name>
<feature type="compositionally biased region" description="Basic and acidic residues" evidence="1">
    <location>
        <begin position="1"/>
        <end position="21"/>
    </location>
</feature>
<protein>
    <submittedName>
        <fullName evidence="3">Type III secretion apparatus protein, YscQ/HrcQ family</fullName>
    </submittedName>
</protein>
<dbReference type="Proteomes" id="UP000254589">
    <property type="component" value="Unassembled WGS sequence"/>
</dbReference>
<evidence type="ECO:0000313" key="3">
    <source>
        <dbReference type="EMBL" id="SUA90172.1"/>
    </source>
</evidence>
<reference evidence="2" key="2">
    <citation type="submission" date="2016-11" db="EMBL/GenBank/DDBJ databases">
        <title>Complete Genome Sequencing of Pandoraea pulmonicola DSM 16583.</title>
        <authorList>
            <person name="Chan K.-G."/>
        </authorList>
    </citation>
    <scope>NUCLEOTIDE SEQUENCE</scope>
    <source>
        <strain evidence="2">DSM 16583</strain>
    </source>
</reference>
<accession>A0AAJ5D020</accession>
<feature type="region of interest" description="Disordered" evidence="1">
    <location>
        <begin position="364"/>
        <end position="386"/>
    </location>
</feature>
<evidence type="ECO:0000313" key="2">
    <source>
        <dbReference type="EMBL" id="AJC21159.1"/>
    </source>
</evidence>
<evidence type="ECO:0000256" key="1">
    <source>
        <dbReference type="SAM" id="MobiDB-lite"/>
    </source>
</evidence>
<sequence length="386" mass="40099">MCRESRAESAESAESAEHAESTELAASGPLDDVLTGASGCVAFAAPGMDVRVGWLRTGGDGLVVTARVDEGVVGAVRFWCDAQQWRDWLAPLLPVPLQGTLPPEWQTLATSLTLAADFVDDDVPFADATASPAAWPCATSVAPGHVATAWRTGMVLERAGRRLALAYLDGATSWLRTRCLAAQESDAPLDPAGLPQRRCALAAGWATLPSSQCDALRDGDAVLLDVAAEIEDGESWVLDDDFAIGLRDAAPSGRGVVFDGADGNTLDAAASRPSMTRLTAVIAERPFPVPLLMAWRAGRVDGVSPACRGGALPGAQAAHVVLSRDGAPWTTARLLRFGDGRLAVRIDGGLGNHGDPPCEFRGNLATGGNSHVEADGDTDTGTEADA</sequence>
<dbReference type="RefSeq" id="WP_039408416.1">
    <property type="nucleotide sequence ID" value="NZ_CP010310.2"/>
</dbReference>
<dbReference type="KEGG" id="ppul:RO07_12970"/>
<evidence type="ECO:0000313" key="4">
    <source>
        <dbReference type="Proteomes" id="UP000035086"/>
    </source>
</evidence>
<organism evidence="3 5">
    <name type="scientific">Pandoraea pulmonicola</name>
    <dbReference type="NCBI Taxonomy" id="93221"/>
    <lineage>
        <taxon>Bacteria</taxon>
        <taxon>Pseudomonadati</taxon>
        <taxon>Pseudomonadota</taxon>
        <taxon>Betaproteobacteria</taxon>
        <taxon>Burkholderiales</taxon>
        <taxon>Burkholderiaceae</taxon>
        <taxon>Pandoraea</taxon>
    </lineage>
</organism>
<keyword evidence="4" id="KW-1185">Reference proteome</keyword>
<feature type="region of interest" description="Disordered" evidence="1">
    <location>
        <begin position="1"/>
        <end position="23"/>
    </location>
</feature>
<dbReference type="AlphaFoldDB" id="A0AAJ5D020"/>
<reference evidence="4" key="1">
    <citation type="submission" date="2014-12" db="EMBL/GenBank/DDBJ databases">
        <title>Complete Genome Sequencing of Pandoraea pulmonicola DSM 16583.</title>
        <authorList>
            <person name="Chan K.-G."/>
        </authorList>
    </citation>
    <scope>NUCLEOTIDE SEQUENCE [LARGE SCALE GENOMIC DNA]</scope>
    <source>
        <strain evidence="4">DSM 16583</strain>
    </source>
</reference>
<dbReference type="Proteomes" id="UP000035086">
    <property type="component" value="Chromosome"/>
</dbReference>